<dbReference type="AlphaFoldDB" id="A0A0F7J936"/>
<proteinExistence type="predicted"/>
<dbReference type="RefSeq" id="WP_046891339.1">
    <property type="nucleotide sequence ID" value="NZ_CP011428.1"/>
</dbReference>
<feature type="region of interest" description="Disordered" evidence="1">
    <location>
        <begin position="214"/>
        <end position="238"/>
    </location>
</feature>
<evidence type="ECO:0008006" key="4">
    <source>
        <dbReference type="Google" id="ProtNLM"/>
    </source>
</evidence>
<feature type="compositionally biased region" description="Polar residues" evidence="1">
    <location>
        <begin position="219"/>
        <end position="238"/>
    </location>
</feature>
<evidence type="ECO:0000256" key="1">
    <source>
        <dbReference type="SAM" id="MobiDB-lite"/>
    </source>
</evidence>
<name>A0A0F7J936_SALTM</name>
<dbReference type="PATRIC" id="fig|59201.158.peg.2859"/>
<evidence type="ECO:0000313" key="3">
    <source>
        <dbReference type="Proteomes" id="UP000034636"/>
    </source>
</evidence>
<dbReference type="EMBL" id="CP011428">
    <property type="protein sequence ID" value="AKH08284.1"/>
    <property type="molecule type" value="Genomic_DNA"/>
</dbReference>
<organism evidence="2 3">
    <name type="scientific">Salmonella typhimurium</name>
    <dbReference type="NCBI Taxonomy" id="90371"/>
    <lineage>
        <taxon>Bacteria</taxon>
        <taxon>Pseudomonadati</taxon>
        <taxon>Pseudomonadota</taxon>
        <taxon>Gammaproteobacteria</taxon>
        <taxon>Enterobacterales</taxon>
        <taxon>Enterobacteriaceae</taxon>
        <taxon>Salmonella</taxon>
    </lineage>
</organism>
<protein>
    <recommendedName>
        <fullName evidence="4">Phage protein Gp138 N-terminal domain-containing protein</fullName>
    </recommendedName>
</protein>
<evidence type="ECO:0000313" key="2">
    <source>
        <dbReference type="EMBL" id="AKH08284.1"/>
    </source>
</evidence>
<sequence>MSINKKLNFGGNMNNFADQKIAAAMQMAGKILPAEVVSQSGEMVTVTFLLRDIPYTLPQLTIPLFGPQYIRYPMQKGDKGIVIPADTYLGGASGLGGGTADLTPPANLSALVFLPISNTEWENVDGQVLTLYGPEGVTIRDAKSNTTFLLTPESITIATPEKFEVTVGSTVLTLTAGTWSLTGQSGTLTDSAASTSPKIMLEGWEKLVQWVNSHRHSNGNDGQDTGGPTSQFNGSITE</sequence>
<reference evidence="2 3" key="1">
    <citation type="journal article" date="2015" name="Genome Announc.">
        <title>Complete Genome Sequencing of a Multidrug-Resistant and Human-Invasive Salmonella enterica Serovar Typhimurium Strain of the Emerging Sequence Type 213 Genotype.</title>
        <authorList>
            <person name="Calva E."/>
            <person name="Silva C."/>
            <person name="Zaidi M.B."/>
            <person name="Sanchez-Flores A."/>
            <person name="Estrada K."/>
            <person name="Silva G.G."/>
            <person name="Soto-Jimenez L.M."/>
            <person name="Wiesner M."/>
            <person name="Fernandez-Mora M."/>
            <person name="Edwards R.A."/>
            <person name="Vinuesa P."/>
        </authorList>
    </citation>
    <scope>NUCLEOTIDE SEQUENCE [LARGE SCALE GENOMIC DNA]</scope>
    <source>
        <strain evidence="2 3">YU39</strain>
    </source>
</reference>
<accession>A0A0F7J936</accession>
<gene>
    <name evidence="2" type="ORF">SE14_02812</name>
</gene>
<dbReference type="Proteomes" id="UP000034636">
    <property type="component" value="Chromosome"/>
</dbReference>